<name>A0ACC3BSI4_PYRYE</name>
<dbReference type="Proteomes" id="UP000798662">
    <property type="component" value="Chromosome 1"/>
</dbReference>
<organism evidence="1 2">
    <name type="scientific">Pyropia yezoensis</name>
    <name type="common">Susabi-nori</name>
    <name type="synonym">Porphyra yezoensis</name>
    <dbReference type="NCBI Taxonomy" id="2788"/>
    <lineage>
        <taxon>Eukaryota</taxon>
        <taxon>Rhodophyta</taxon>
        <taxon>Bangiophyceae</taxon>
        <taxon>Bangiales</taxon>
        <taxon>Bangiaceae</taxon>
        <taxon>Pyropia</taxon>
    </lineage>
</organism>
<reference evidence="1" key="1">
    <citation type="submission" date="2019-11" db="EMBL/GenBank/DDBJ databases">
        <title>Nori genome reveals adaptations in red seaweeds to the harsh intertidal environment.</title>
        <authorList>
            <person name="Wang D."/>
            <person name="Mao Y."/>
        </authorList>
    </citation>
    <scope>NUCLEOTIDE SEQUENCE</scope>
    <source>
        <tissue evidence="1">Gametophyte</tissue>
    </source>
</reference>
<comment type="caution">
    <text evidence="1">The sequence shown here is derived from an EMBL/GenBank/DDBJ whole genome shotgun (WGS) entry which is preliminary data.</text>
</comment>
<proteinExistence type="predicted"/>
<sequence>MVVAQILPPTRSSAQNSPPPPFRGAYGEPAVIRPVGGRRPSGGDAAAAAGGGGLGFSAHPPLPASVSDCHALDPSPSHDGTPSLGARPRRRLSEAVGGGRALALTLALPLPKPRPRAPPGRPTCSEKPPRCSPPLPRPSSFHTNRVHPLLAGPPLGSFRRRCRLPPPATLPLAHTRDERVPPGGPIRPNPGERPRQGFFRSVGGLVRTRRPPPPGPSRMRATCLSRPLAGAAAAHPREDGRRATNFASLVRPWTRRAAAKESKRAAGAWPPRHATSPLPWSPPPPRVQTMQDPQRGAPERKRHQWCGCPAAHHAGGRGASPPAPAPSPPHPSPALNSLLLTTDSVRWAPLSSLLPPPPSTAACGPWQGQAAGTPTHIHPPAAVWPRAGVAGAAAIQGSRPADGLLATRSAVGAAPPHAGHARRGGRGSGEGGAGGPTPPSFASGTRPPRLRVPCALPLLALGPPPLTRPCRPCWQGW</sequence>
<evidence type="ECO:0000313" key="1">
    <source>
        <dbReference type="EMBL" id="KAK1860666.1"/>
    </source>
</evidence>
<protein>
    <submittedName>
        <fullName evidence="1">Uncharacterized protein</fullName>
    </submittedName>
</protein>
<gene>
    <name evidence="1" type="ORF">I4F81_003254</name>
</gene>
<keyword evidence="2" id="KW-1185">Reference proteome</keyword>
<dbReference type="EMBL" id="CM020618">
    <property type="protein sequence ID" value="KAK1860666.1"/>
    <property type="molecule type" value="Genomic_DNA"/>
</dbReference>
<evidence type="ECO:0000313" key="2">
    <source>
        <dbReference type="Proteomes" id="UP000798662"/>
    </source>
</evidence>
<accession>A0ACC3BSI4</accession>